<evidence type="ECO:0000313" key="2">
    <source>
        <dbReference type="Proteomes" id="UP001255246"/>
    </source>
</evidence>
<evidence type="ECO:0008006" key="3">
    <source>
        <dbReference type="Google" id="ProtNLM"/>
    </source>
</evidence>
<dbReference type="EMBL" id="JAVRHR010000001">
    <property type="protein sequence ID" value="MDT0605696.1"/>
    <property type="molecule type" value="Genomic_DNA"/>
</dbReference>
<name>A0ABU3A694_9FLAO</name>
<dbReference type="Proteomes" id="UP001255246">
    <property type="component" value="Unassembled WGS sequence"/>
</dbReference>
<evidence type="ECO:0000313" key="1">
    <source>
        <dbReference type="EMBL" id="MDT0605696.1"/>
    </source>
</evidence>
<sequence length="56" mass="6950">MKKLKHYPSVWQAAPFSMEMFAHFEQEARLRNQENQIERQKIKKERKPKFRLAFGW</sequence>
<accession>A0ABU3A694</accession>
<reference evidence="1 2" key="1">
    <citation type="submission" date="2023-09" db="EMBL/GenBank/DDBJ databases">
        <authorList>
            <person name="Rey-Velasco X."/>
        </authorList>
    </citation>
    <scope>NUCLEOTIDE SEQUENCE [LARGE SCALE GENOMIC DNA]</scope>
    <source>
        <strain evidence="1 2">F388</strain>
    </source>
</reference>
<dbReference type="RefSeq" id="WP_311349263.1">
    <property type="nucleotide sequence ID" value="NZ_JAVRHR010000001.1"/>
</dbReference>
<gene>
    <name evidence="1" type="ORF">RM706_01570</name>
</gene>
<comment type="caution">
    <text evidence="1">The sequence shown here is derived from an EMBL/GenBank/DDBJ whole genome shotgun (WGS) entry which is preliminary data.</text>
</comment>
<keyword evidence="2" id="KW-1185">Reference proteome</keyword>
<organism evidence="1 2">
    <name type="scientific">Croceitalea rosinachiae</name>
    <dbReference type="NCBI Taxonomy" id="3075596"/>
    <lineage>
        <taxon>Bacteria</taxon>
        <taxon>Pseudomonadati</taxon>
        <taxon>Bacteroidota</taxon>
        <taxon>Flavobacteriia</taxon>
        <taxon>Flavobacteriales</taxon>
        <taxon>Flavobacteriaceae</taxon>
        <taxon>Croceitalea</taxon>
    </lineage>
</organism>
<protein>
    <recommendedName>
        <fullName evidence="3">NUMOD3 motif-containing protein</fullName>
    </recommendedName>
</protein>
<proteinExistence type="predicted"/>